<dbReference type="AlphaFoldDB" id="A0A0S2DGJ8"/>
<evidence type="ECO:0000313" key="2">
    <source>
        <dbReference type="Proteomes" id="UP000061569"/>
    </source>
</evidence>
<dbReference type="PATRIC" id="fig|69.6.peg.2250"/>
<evidence type="ECO:0000313" key="1">
    <source>
        <dbReference type="EMBL" id="ALN57634.1"/>
    </source>
</evidence>
<proteinExistence type="predicted"/>
<dbReference type="Proteomes" id="UP000061569">
    <property type="component" value="Chromosome"/>
</dbReference>
<accession>A0A0S2DGJ8</accession>
<organism evidence="1 2">
    <name type="scientific">Lysobacter enzymogenes</name>
    <dbReference type="NCBI Taxonomy" id="69"/>
    <lineage>
        <taxon>Bacteria</taxon>
        <taxon>Pseudomonadati</taxon>
        <taxon>Pseudomonadota</taxon>
        <taxon>Gammaproteobacteria</taxon>
        <taxon>Lysobacterales</taxon>
        <taxon>Lysobacteraceae</taxon>
        <taxon>Lysobacter</taxon>
    </lineage>
</organism>
<dbReference type="EMBL" id="CP013140">
    <property type="protein sequence ID" value="ALN57634.1"/>
    <property type="molecule type" value="Genomic_DNA"/>
</dbReference>
<dbReference type="STRING" id="69.GLE_2285"/>
<reference evidence="1 2" key="1">
    <citation type="submission" date="2015-11" db="EMBL/GenBank/DDBJ databases">
        <title>Genome sequences of Lysobacter enzymogenes strain C3 and Lysobacter antibioticus ATCC 29479.</title>
        <authorList>
            <person name="Kobayashi D.Y."/>
        </authorList>
    </citation>
    <scope>NUCLEOTIDE SEQUENCE [LARGE SCALE GENOMIC DNA]</scope>
    <source>
        <strain evidence="1 2">C3</strain>
    </source>
</reference>
<sequence>MGKPRTVQTHRDPLFNRCRFSVRLPRSAPAYGVFSRLEHRL</sequence>
<name>A0A0S2DGJ8_LYSEN</name>
<dbReference type="KEGG" id="lez:GLE_2285"/>
<gene>
    <name evidence="1" type="ORF">GLE_2285</name>
</gene>
<protein>
    <submittedName>
        <fullName evidence="1">Uncharacterized protein</fullName>
    </submittedName>
</protein>